<dbReference type="InterPro" id="IPR009051">
    <property type="entry name" value="Helical_ferredxn"/>
</dbReference>
<dbReference type="InterPro" id="IPR017896">
    <property type="entry name" value="4Fe4S_Fe-S-bd"/>
</dbReference>
<keyword evidence="1" id="KW-0479">Metal-binding</keyword>
<reference evidence="5 6" key="1">
    <citation type="journal article" date="2016" name="Nat. Commun.">
        <title>Thousands of microbial genomes shed light on interconnected biogeochemical processes in an aquifer system.</title>
        <authorList>
            <person name="Anantharaman K."/>
            <person name="Brown C.T."/>
            <person name="Hug L.A."/>
            <person name="Sharon I."/>
            <person name="Castelle C.J."/>
            <person name="Probst A.J."/>
            <person name="Thomas B.C."/>
            <person name="Singh A."/>
            <person name="Wilkins M.J."/>
            <person name="Karaoz U."/>
            <person name="Brodie E.L."/>
            <person name="Williams K.H."/>
            <person name="Hubbard S.S."/>
            <person name="Banfield J.F."/>
        </authorList>
    </citation>
    <scope>NUCLEOTIDE SEQUENCE [LARGE SCALE GENOMIC DNA]</scope>
</reference>
<feature type="domain" description="4Fe-4S ferredoxin-type" evidence="4">
    <location>
        <begin position="549"/>
        <end position="578"/>
    </location>
</feature>
<accession>A0A1F7SP02</accession>
<dbReference type="InterPro" id="IPR023753">
    <property type="entry name" value="FAD/NAD-binding_dom"/>
</dbReference>
<dbReference type="PROSITE" id="PS00198">
    <property type="entry name" value="4FE4S_FER_1"/>
    <property type="match status" value="1"/>
</dbReference>
<evidence type="ECO:0000256" key="2">
    <source>
        <dbReference type="ARBA" id="ARBA00023004"/>
    </source>
</evidence>
<dbReference type="PANTHER" id="PTHR42783:SF3">
    <property type="entry name" value="GLUTAMATE SYNTHASE [NADPH] SMALL CHAIN-RELATED"/>
    <property type="match status" value="1"/>
</dbReference>
<dbReference type="NCBIfam" id="NF009410">
    <property type="entry name" value="PRK12771.1"/>
    <property type="match status" value="1"/>
</dbReference>
<dbReference type="Gene3D" id="3.30.70.20">
    <property type="match status" value="1"/>
</dbReference>
<dbReference type="InterPro" id="IPR017900">
    <property type="entry name" value="4Fe4S_Fe_S_CS"/>
</dbReference>
<dbReference type="Gene3D" id="3.50.50.60">
    <property type="entry name" value="FAD/NAD(P)-binding domain"/>
    <property type="match status" value="2"/>
</dbReference>
<dbReference type="Pfam" id="PF14691">
    <property type="entry name" value="Fer4_20"/>
    <property type="match status" value="1"/>
</dbReference>
<evidence type="ECO:0000256" key="3">
    <source>
        <dbReference type="ARBA" id="ARBA00023014"/>
    </source>
</evidence>
<evidence type="ECO:0000313" key="6">
    <source>
        <dbReference type="Proteomes" id="UP000178082"/>
    </source>
</evidence>
<dbReference type="SUPFAM" id="SSF46548">
    <property type="entry name" value="alpha-helical ferredoxin"/>
    <property type="match status" value="2"/>
</dbReference>
<name>A0A1F7SP02_9BACT</name>
<protein>
    <recommendedName>
        <fullName evidence="4">4Fe-4S ferredoxin-type domain-containing protein</fullName>
    </recommendedName>
</protein>
<dbReference type="GO" id="GO:0016491">
    <property type="term" value="F:oxidoreductase activity"/>
    <property type="evidence" value="ECO:0007669"/>
    <property type="project" value="InterPro"/>
</dbReference>
<keyword evidence="2" id="KW-0408">Iron</keyword>
<dbReference type="InterPro" id="IPR036188">
    <property type="entry name" value="FAD/NAD-bd_sf"/>
</dbReference>
<dbReference type="InterPro" id="IPR028261">
    <property type="entry name" value="DPD_II"/>
</dbReference>
<gene>
    <name evidence="5" type="ORF">A3G31_01550</name>
</gene>
<dbReference type="PANTHER" id="PTHR42783">
    <property type="entry name" value="GLUTAMATE SYNTHASE [NADPH] SMALL CHAIN"/>
    <property type="match status" value="1"/>
</dbReference>
<dbReference type="GO" id="GO:0051536">
    <property type="term" value="F:iron-sulfur cluster binding"/>
    <property type="evidence" value="ECO:0007669"/>
    <property type="project" value="UniProtKB-KW"/>
</dbReference>
<keyword evidence="3" id="KW-0411">Iron-sulfur</keyword>
<dbReference type="PRINTS" id="PR00419">
    <property type="entry name" value="ADXRDTASE"/>
</dbReference>
<sequence>MPEMPAAFNSISWNKTGTWRYIKPRYQDKLAPCREGCPAGEDIEKYIELIKEERYVEAYMLIMEENPFPSVCGRVCYHPCEDNCNRRNFDREVSINSLERLVADFARTTKKGEAFLAKERQANVRNKMKRKVAIVGSGPAGLTCAFHLARIGYNVTVYEALSEIGGILAVGIPDYRLPKDILKWEINQILSLGVEVKTNLKIGKDIEFEKIRRGHDCVFLATGAHKNRKLGIPGDDLPGVYSGLDFLRRVNTGQRVELGEFVAVIGGGNTAIDVARSALRLKKKVKILYRRTKNEMPANEEEISEAEREGAILEFLAAPVRVIEENGRIIGMECVRMRLGNVDSGGRRTPVPVKESNFIIEADNIITATGEETDFSYLPEDIRINEGAVEIDMVGATSINGVFAGGDIIDQPRTVVHAIGSGKRGAIAIDCFIKGKNPLAFMEDIELGSKGSVSMRCYTDGAGDNEKNRTIVGFENINLDYFEVSERGRMPYVSVKNRLKGFKEVKLGLSREIALRDAERCFSCGSCTCCDNCYIFCPDISVLRKEGEEGYIFDYDHCKGCGICAEECPRYVISMEEEER</sequence>
<dbReference type="SUPFAM" id="SSF51971">
    <property type="entry name" value="Nucleotide-binding domain"/>
    <property type="match status" value="2"/>
</dbReference>
<organism evidence="5 6">
    <name type="scientific">Candidatus Schekmanbacteria bacterium RIFCSPLOWO2_12_FULL_38_15</name>
    <dbReference type="NCBI Taxonomy" id="1817883"/>
    <lineage>
        <taxon>Bacteria</taxon>
        <taxon>Candidatus Schekmaniibacteriota</taxon>
    </lineage>
</organism>
<dbReference type="STRING" id="1817883.A3G31_01550"/>
<dbReference type="EMBL" id="MGDI01000001">
    <property type="protein sequence ID" value="OGL55493.1"/>
    <property type="molecule type" value="Genomic_DNA"/>
</dbReference>
<dbReference type="Pfam" id="PF07992">
    <property type="entry name" value="Pyr_redox_2"/>
    <property type="match status" value="1"/>
</dbReference>
<dbReference type="Pfam" id="PF00037">
    <property type="entry name" value="Fer4"/>
    <property type="match status" value="1"/>
</dbReference>
<dbReference type="PROSITE" id="PS51379">
    <property type="entry name" value="4FE4S_FER_2"/>
    <property type="match status" value="1"/>
</dbReference>
<proteinExistence type="predicted"/>
<evidence type="ECO:0000259" key="4">
    <source>
        <dbReference type="PROSITE" id="PS51379"/>
    </source>
</evidence>
<evidence type="ECO:0000313" key="5">
    <source>
        <dbReference type="EMBL" id="OGL55493.1"/>
    </source>
</evidence>
<evidence type="ECO:0000256" key="1">
    <source>
        <dbReference type="ARBA" id="ARBA00022723"/>
    </source>
</evidence>
<dbReference type="AlphaFoldDB" id="A0A1F7SP02"/>
<dbReference type="GO" id="GO:0046872">
    <property type="term" value="F:metal ion binding"/>
    <property type="evidence" value="ECO:0007669"/>
    <property type="project" value="UniProtKB-KW"/>
</dbReference>
<comment type="caution">
    <text evidence="5">The sequence shown here is derived from an EMBL/GenBank/DDBJ whole genome shotgun (WGS) entry which is preliminary data.</text>
</comment>
<dbReference type="Gene3D" id="1.10.1060.10">
    <property type="entry name" value="Alpha-helical ferredoxin"/>
    <property type="match status" value="1"/>
</dbReference>
<dbReference type="Proteomes" id="UP000178082">
    <property type="component" value="Unassembled WGS sequence"/>
</dbReference>